<feature type="domain" description="Lipid/polyisoprenoid-binding YceI-like" evidence="2">
    <location>
        <begin position="84"/>
        <end position="189"/>
    </location>
</feature>
<name>A0A1I5AP36_9FLAO</name>
<dbReference type="SUPFAM" id="SSF101874">
    <property type="entry name" value="YceI-like"/>
    <property type="match status" value="1"/>
</dbReference>
<accession>A0A1I5AP36</accession>
<dbReference type="AlphaFoldDB" id="A0A1I5AP36"/>
<dbReference type="Proteomes" id="UP000199153">
    <property type="component" value="Unassembled WGS sequence"/>
</dbReference>
<sequence>MKTYLLFLSLLTLSVAGFAQANVETREIEILPESSLSISGNTNISQFECDFNTLCFDKQNITVHYSSKGDILDFRNSILPLENTNFDCGNRRINKDFRELLKTEKHPEIILKIQKIEMNGQQNGHVTLNFEIAGKNKNYRFPVKVTGDDQLCFEGNLALNIKDFDLEAPSKMFGLIVIEEEISINFKLNIKA</sequence>
<dbReference type="InterPro" id="IPR036761">
    <property type="entry name" value="TTHA0802/YceI-like_sf"/>
</dbReference>
<organism evidence="3 4">
    <name type="scientific">Salegentibacter flavus</name>
    <dbReference type="NCBI Taxonomy" id="287099"/>
    <lineage>
        <taxon>Bacteria</taxon>
        <taxon>Pseudomonadati</taxon>
        <taxon>Bacteroidota</taxon>
        <taxon>Flavobacteriia</taxon>
        <taxon>Flavobacteriales</taxon>
        <taxon>Flavobacteriaceae</taxon>
        <taxon>Salegentibacter</taxon>
    </lineage>
</organism>
<dbReference type="OrthoDB" id="1121590at2"/>
<feature type="chain" id="PRO_5011464819" evidence="1">
    <location>
        <begin position="22"/>
        <end position="192"/>
    </location>
</feature>
<dbReference type="Pfam" id="PF04264">
    <property type="entry name" value="YceI"/>
    <property type="match status" value="1"/>
</dbReference>
<keyword evidence="1" id="KW-0732">Signal</keyword>
<reference evidence="3 4" key="1">
    <citation type="submission" date="2016-10" db="EMBL/GenBank/DDBJ databases">
        <authorList>
            <person name="de Groot N.N."/>
        </authorList>
    </citation>
    <scope>NUCLEOTIDE SEQUENCE [LARGE SCALE GENOMIC DNA]</scope>
    <source>
        <strain evidence="3 4">DSM 17794</strain>
    </source>
</reference>
<evidence type="ECO:0000313" key="3">
    <source>
        <dbReference type="EMBL" id="SFN64198.1"/>
    </source>
</evidence>
<dbReference type="STRING" id="287099.SAMN05660413_01974"/>
<feature type="signal peptide" evidence="1">
    <location>
        <begin position="1"/>
        <end position="21"/>
    </location>
</feature>
<gene>
    <name evidence="3" type="ORF">SAMN05660413_01974</name>
</gene>
<dbReference type="RefSeq" id="WP_093408978.1">
    <property type="nucleotide sequence ID" value="NZ_FOVL01000011.1"/>
</dbReference>
<protein>
    <submittedName>
        <fullName evidence="3">YceI-like domain-containing protein</fullName>
    </submittedName>
</protein>
<evidence type="ECO:0000313" key="4">
    <source>
        <dbReference type="Proteomes" id="UP000199153"/>
    </source>
</evidence>
<dbReference type="EMBL" id="FOVL01000011">
    <property type="protein sequence ID" value="SFN64198.1"/>
    <property type="molecule type" value="Genomic_DNA"/>
</dbReference>
<dbReference type="Gene3D" id="2.40.128.110">
    <property type="entry name" value="Lipid/polyisoprenoid-binding, YceI-like"/>
    <property type="match status" value="1"/>
</dbReference>
<proteinExistence type="predicted"/>
<evidence type="ECO:0000259" key="2">
    <source>
        <dbReference type="Pfam" id="PF04264"/>
    </source>
</evidence>
<evidence type="ECO:0000256" key="1">
    <source>
        <dbReference type="SAM" id="SignalP"/>
    </source>
</evidence>
<dbReference type="InterPro" id="IPR007372">
    <property type="entry name" value="Lipid/polyisoprenoid-bd_YceI"/>
</dbReference>
<keyword evidence="4" id="KW-1185">Reference proteome</keyword>